<proteinExistence type="predicted"/>
<dbReference type="AlphaFoldDB" id="A0AAD6VV46"/>
<comment type="caution">
    <text evidence="3">The sequence shown here is derived from an EMBL/GenBank/DDBJ whole genome shotgun (WGS) entry which is preliminary data.</text>
</comment>
<accession>A0AAD6VV46</accession>
<feature type="region of interest" description="Disordered" evidence="1">
    <location>
        <begin position="274"/>
        <end position="296"/>
    </location>
</feature>
<feature type="non-terminal residue" evidence="3">
    <location>
        <position position="361"/>
    </location>
</feature>
<evidence type="ECO:0000256" key="2">
    <source>
        <dbReference type="SAM" id="Phobius"/>
    </source>
</evidence>
<reference evidence="3" key="1">
    <citation type="submission" date="2023-03" db="EMBL/GenBank/DDBJ databases">
        <title>Massive genome expansion in bonnet fungi (Mycena s.s.) driven by repeated elements and novel gene families across ecological guilds.</title>
        <authorList>
            <consortium name="Lawrence Berkeley National Laboratory"/>
            <person name="Harder C.B."/>
            <person name="Miyauchi S."/>
            <person name="Viragh M."/>
            <person name="Kuo A."/>
            <person name="Thoen E."/>
            <person name="Andreopoulos B."/>
            <person name="Lu D."/>
            <person name="Skrede I."/>
            <person name="Drula E."/>
            <person name="Henrissat B."/>
            <person name="Morin E."/>
            <person name="Kohler A."/>
            <person name="Barry K."/>
            <person name="LaButti K."/>
            <person name="Morin E."/>
            <person name="Salamov A."/>
            <person name="Lipzen A."/>
            <person name="Mereny Z."/>
            <person name="Hegedus B."/>
            <person name="Baldrian P."/>
            <person name="Stursova M."/>
            <person name="Weitz H."/>
            <person name="Taylor A."/>
            <person name="Grigoriev I.V."/>
            <person name="Nagy L.G."/>
            <person name="Martin F."/>
            <person name="Kauserud H."/>
        </authorList>
    </citation>
    <scope>NUCLEOTIDE SEQUENCE</scope>
    <source>
        <strain evidence="3">9144</strain>
    </source>
</reference>
<protein>
    <submittedName>
        <fullName evidence="3">Uncharacterized protein</fullName>
    </submittedName>
</protein>
<keyword evidence="4" id="KW-1185">Reference proteome</keyword>
<keyword evidence="2" id="KW-0472">Membrane</keyword>
<keyword evidence="2" id="KW-1133">Transmembrane helix</keyword>
<evidence type="ECO:0000313" key="3">
    <source>
        <dbReference type="EMBL" id="KAJ7220698.1"/>
    </source>
</evidence>
<organism evidence="3 4">
    <name type="scientific">Mycena pura</name>
    <dbReference type="NCBI Taxonomy" id="153505"/>
    <lineage>
        <taxon>Eukaryota</taxon>
        <taxon>Fungi</taxon>
        <taxon>Dikarya</taxon>
        <taxon>Basidiomycota</taxon>
        <taxon>Agaricomycotina</taxon>
        <taxon>Agaricomycetes</taxon>
        <taxon>Agaricomycetidae</taxon>
        <taxon>Agaricales</taxon>
        <taxon>Marasmiineae</taxon>
        <taxon>Mycenaceae</taxon>
        <taxon>Mycena</taxon>
    </lineage>
</organism>
<gene>
    <name evidence="3" type="ORF">GGX14DRAFT_515053</name>
</gene>
<feature type="compositionally biased region" description="Low complexity" evidence="1">
    <location>
        <begin position="283"/>
        <end position="296"/>
    </location>
</feature>
<dbReference type="EMBL" id="JARJCW010000009">
    <property type="protein sequence ID" value="KAJ7220698.1"/>
    <property type="molecule type" value="Genomic_DNA"/>
</dbReference>
<evidence type="ECO:0000313" key="4">
    <source>
        <dbReference type="Proteomes" id="UP001219525"/>
    </source>
</evidence>
<dbReference type="Gene3D" id="2.60.120.260">
    <property type="entry name" value="Galactose-binding domain-like"/>
    <property type="match status" value="2"/>
</dbReference>
<sequence length="361" mass="38758">MAQWNFSIMDTSPMLSYRPYSDGFGLQNGWQTWYTTSGFNTQPGESPEGNSYHLTSLSGAEVTFQFYGSAVYLFGTSNSSYEVTLDNTVNSLAPTDGLLYSNEGLIEGTHSVTLTARPTNAAQMLGFTEAIVSTSDQPTPIQTFYDNPNAALSYSGQWTYDTVSGIPNSSVTAPFHQSLNAGSGVFFNFSNATAIALYGSTNFGHELYSVSIDNIAPNVYNGSTFWLVANTVLFFQSGLDPDRSYTLNATNLSPDGKFTLSSVVTYGLDTTQGSSPTTAGALPSSSSKPSHSNPQSSAKIGKIVGPIVGALVFLSLLALFFVFRTRYRRRPRDISTSISPLIIPRASEAPPETTQTPPAPL</sequence>
<dbReference type="Proteomes" id="UP001219525">
    <property type="component" value="Unassembled WGS sequence"/>
</dbReference>
<keyword evidence="2" id="KW-0812">Transmembrane</keyword>
<evidence type="ECO:0000256" key="1">
    <source>
        <dbReference type="SAM" id="MobiDB-lite"/>
    </source>
</evidence>
<name>A0AAD6VV46_9AGAR</name>
<feature type="transmembrane region" description="Helical" evidence="2">
    <location>
        <begin position="303"/>
        <end position="323"/>
    </location>
</feature>